<organism evidence="6 7">
    <name type="scientific">Oceanipulchritudo coccoides</name>
    <dbReference type="NCBI Taxonomy" id="2706888"/>
    <lineage>
        <taxon>Bacteria</taxon>
        <taxon>Pseudomonadati</taxon>
        <taxon>Verrucomicrobiota</taxon>
        <taxon>Opitutia</taxon>
        <taxon>Puniceicoccales</taxon>
        <taxon>Oceanipulchritudinaceae</taxon>
        <taxon>Oceanipulchritudo</taxon>
    </lineage>
</organism>
<dbReference type="SUPFAM" id="SSF52540">
    <property type="entry name" value="P-loop containing nucleoside triphosphate hydrolases"/>
    <property type="match status" value="1"/>
</dbReference>
<dbReference type="InterPro" id="IPR050683">
    <property type="entry name" value="Bact_Polysacc_Export_ATP-bd"/>
</dbReference>
<dbReference type="PROSITE" id="PS50893">
    <property type="entry name" value="ABC_TRANSPORTER_2"/>
    <property type="match status" value="1"/>
</dbReference>
<sequence>MTAPDDHAIQLRNVSKVYRIPAKGRESFLGSMTVMFDALLGNYGKRHGTFRQFDALEPLDVMIGRGESMAIVGRNGSGKSTLLQIIAGTLRATTGTVQVNGSLCALLELGSGFNPEFTGMENIYLNGAMLGLERKRIENKLEDILAFAEIGEFVDQPVRTYSSGMRLRLAFAVITAVDPEILIIDEALSVGDAFFQSRCVRWLEDYLERGNTFICVSHDMFMIQRLCRRGIVLDDGRKAFEGDISDAANLYYRLHGKGAKVGGRLLDKDEPADEEDKDDEDDLVSVKDEAGWWLLNLRIKERTGNQQVTIEKVWTQPNLQEGIPSGKWLKVKIQVRAREPIELFHFGFGFRDRSGQLIGGYHSFYEEKSVAIESAGQGKIITCEFKLDLKPQMYLLVIGLAINHTADDWQDLDCIWDCAKVLVTGQETFWGLAPLPMRGFTAEDL</sequence>
<dbReference type="RefSeq" id="WP_163963947.1">
    <property type="nucleotide sequence ID" value="NZ_JAAGNX010000002.1"/>
</dbReference>
<keyword evidence="2" id="KW-0813">Transport</keyword>
<keyword evidence="4 6" id="KW-0067">ATP-binding</keyword>
<dbReference type="Gene3D" id="2.70.50.60">
    <property type="entry name" value="abc- transporter (atp binding component) like domain"/>
    <property type="match status" value="1"/>
</dbReference>
<feature type="domain" description="ABC transporter" evidence="5">
    <location>
        <begin position="9"/>
        <end position="260"/>
    </location>
</feature>
<evidence type="ECO:0000256" key="1">
    <source>
        <dbReference type="ARBA" id="ARBA00005417"/>
    </source>
</evidence>
<proteinExistence type="inferred from homology"/>
<dbReference type="GO" id="GO:0140359">
    <property type="term" value="F:ABC-type transporter activity"/>
    <property type="evidence" value="ECO:0007669"/>
    <property type="project" value="InterPro"/>
</dbReference>
<comment type="similarity">
    <text evidence="1">Belongs to the ABC transporter superfamily.</text>
</comment>
<dbReference type="CDD" id="cd10147">
    <property type="entry name" value="Wzt_C-like"/>
    <property type="match status" value="1"/>
</dbReference>
<dbReference type="Gene3D" id="3.40.50.300">
    <property type="entry name" value="P-loop containing nucleotide triphosphate hydrolases"/>
    <property type="match status" value="1"/>
</dbReference>
<keyword evidence="3" id="KW-0547">Nucleotide-binding</keyword>
<dbReference type="Proteomes" id="UP000478417">
    <property type="component" value="Unassembled WGS sequence"/>
</dbReference>
<protein>
    <submittedName>
        <fullName evidence="6">ABC transporter ATP-binding protein</fullName>
    </submittedName>
</protein>
<dbReference type="GO" id="GO:0005524">
    <property type="term" value="F:ATP binding"/>
    <property type="evidence" value="ECO:0007669"/>
    <property type="project" value="UniProtKB-KW"/>
</dbReference>
<gene>
    <name evidence="6" type="ORF">G0Q06_07205</name>
</gene>
<dbReference type="CDD" id="cd03220">
    <property type="entry name" value="ABC_KpsT_Wzt"/>
    <property type="match status" value="1"/>
</dbReference>
<dbReference type="InterPro" id="IPR003593">
    <property type="entry name" value="AAA+_ATPase"/>
</dbReference>
<dbReference type="InterPro" id="IPR029439">
    <property type="entry name" value="Wzt_C"/>
</dbReference>
<dbReference type="Pfam" id="PF14524">
    <property type="entry name" value="Wzt_C"/>
    <property type="match status" value="1"/>
</dbReference>
<dbReference type="PANTHER" id="PTHR46743">
    <property type="entry name" value="TEICHOIC ACIDS EXPORT ATP-BINDING PROTEIN TAGH"/>
    <property type="match status" value="1"/>
</dbReference>
<dbReference type="SMART" id="SM00382">
    <property type="entry name" value="AAA"/>
    <property type="match status" value="1"/>
</dbReference>
<evidence type="ECO:0000313" key="6">
    <source>
        <dbReference type="EMBL" id="NDV62230.1"/>
    </source>
</evidence>
<evidence type="ECO:0000256" key="3">
    <source>
        <dbReference type="ARBA" id="ARBA00022741"/>
    </source>
</evidence>
<name>A0A6B2M3G1_9BACT</name>
<comment type="caution">
    <text evidence="6">The sequence shown here is derived from an EMBL/GenBank/DDBJ whole genome shotgun (WGS) entry which is preliminary data.</text>
</comment>
<evidence type="ECO:0000259" key="5">
    <source>
        <dbReference type="PROSITE" id="PS50893"/>
    </source>
</evidence>
<evidence type="ECO:0000256" key="4">
    <source>
        <dbReference type="ARBA" id="ARBA00022840"/>
    </source>
</evidence>
<dbReference type="PANTHER" id="PTHR46743:SF2">
    <property type="entry name" value="TEICHOIC ACIDS EXPORT ATP-BINDING PROTEIN TAGH"/>
    <property type="match status" value="1"/>
</dbReference>
<dbReference type="InterPro" id="IPR027417">
    <property type="entry name" value="P-loop_NTPase"/>
</dbReference>
<evidence type="ECO:0000256" key="2">
    <source>
        <dbReference type="ARBA" id="ARBA00022448"/>
    </source>
</evidence>
<dbReference type="AlphaFoldDB" id="A0A6B2M3G1"/>
<dbReference type="GO" id="GO:0016887">
    <property type="term" value="F:ATP hydrolysis activity"/>
    <property type="evidence" value="ECO:0007669"/>
    <property type="project" value="InterPro"/>
</dbReference>
<evidence type="ECO:0000313" key="7">
    <source>
        <dbReference type="Proteomes" id="UP000478417"/>
    </source>
</evidence>
<dbReference type="Pfam" id="PF00005">
    <property type="entry name" value="ABC_tran"/>
    <property type="match status" value="1"/>
</dbReference>
<accession>A0A6B2M3G1</accession>
<reference evidence="6 7" key="1">
    <citation type="submission" date="2020-02" db="EMBL/GenBank/DDBJ databases">
        <title>Albibacoteraceae fam. nov., the first described family within the subdivision 4 Verrucomicrobia.</title>
        <authorList>
            <person name="Xi F."/>
        </authorList>
    </citation>
    <scope>NUCLEOTIDE SEQUENCE [LARGE SCALE GENOMIC DNA]</scope>
    <source>
        <strain evidence="6 7">CK1056</strain>
    </source>
</reference>
<dbReference type="InterPro" id="IPR015860">
    <property type="entry name" value="ABC_transpr_TagH-like"/>
</dbReference>
<keyword evidence="7" id="KW-1185">Reference proteome</keyword>
<dbReference type="InterPro" id="IPR003439">
    <property type="entry name" value="ABC_transporter-like_ATP-bd"/>
</dbReference>
<dbReference type="GO" id="GO:0016020">
    <property type="term" value="C:membrane"/>
    <property type="evidence" value="ECO:0007669"/>
    <property type="project" value="InterPro"/>
</dbReference>
<dbReference type="EMBL" id="JAAGNX010000002">
    <property type="protein sequence ID" value="NDV62230.1"/>
    <property type="molecule type" value="Genomic_DNA"/>
</dbReference>